<feature type="domain" description="Bulb-type lectin" evidence="3">
    <location>
        <begin position="21"/>
        <end position="174"/>
    </location>
</feature>
<dbReference type="Pfam" id="PF08276">
    <property type="entry name" value="PAN_2"/>
    <property type="match status" value="1"/>
</dbReference>
<dbReference type="AlphaFoldDB" id="A0A200QXH0"/>
<reference evidence="5 6" key="1">
    <citation type="journal article" date="2017" name="Mol. Plant">
        <title>The Genome of Medicinal Plant Macleaya cordata Provides New Insights into Benzylisoquinoline Alkaloids Metabolism.</title>
        <authorList>
            <person name="Liu X."/>
            <person name="Liu Y."/>
            <person name="Huang P."/>
            <person name="Ma Y."/>
            <person name="Qing Z."/>
            <person name="Tang Q."/>
            <person name="Cao H."/>
            <person name="Cheng P."/>
            <person name="Zheng Y."/>
            <person name="Yuan Z."/>
            <person name="Zhou Y."/>
            <person name="Liu J."/>
            <person name="Tang Z."/>
            <person name="Zhuo Y."/>
            <person name="Zhang Y."/>
            <person name="Yu L."/>
            <person name="Huang J."/>
            <person name="Yang P."/>
            <person name="Peng Q."/>
            <person name="Zhang J."/>
            <person name="Jiang W."/>
            <person name="Zhang Z."/>
            <person name="Lin K."/>
            <person name="Ro D.K."/>
            <person name="Chen X."/>
            <person name="Xiong X."/>
            <person name="Shang Y."/>
            <person name="Huang S."/>
            <person name="Zeng J."/>
        </authorList>
    </citation>
    <scope>NUCLEOTIDE SEQUENCE [LARGE SCALE GENOMIC DNA]</scope>
    <source>
        <strain evidence="6">cv. BLH2017</strain>
        <tissue evidence="5">Root</tissue>
    </source>
</reference>
<dbReference type="SUPFAM" id="SSF57414">
    <property type="entry name" value="Hairpin loop containing domain-like"/>
    <property type="match status" value="1"/>
</dbReference>
<name>A0A200QXH0_MACCD</name>
<dbReference type="PANTHER" id="PTHR47976:SF115">
    <property type="entry name" value="RECEPTOR-LIKE SERINE_THREONINE-PROTEIN KINASE"/>
    <property type="match status" value="1"/>
</dbReference>
<dbReference type="InterPro" id="IPR003609">
    <property type="entry name" value="Pan_app"/>
</dbReference>
<proteinExistence type="predicted"/>
<dbReference type="SMART" id="SM00108">
    <property type="entry name" value="B_lectin"/>
    <property type="match status" value="1"/>
</dbReference>
<keyword evidence="1" id="KW-0732">Signal</keyword>
<dbReference type="PROSITE" id="PS50927">
    <property type="entry name" value="BULB_LECTIN"/>
    <property type="match status" value="1"/>
</dbReference>
<organism evidence="5 6">
    <name type="scientific">Macleaya cordata</name>
    <name type="common">Five-seeded plume-poppy</name>
    <name type="synonym">Bocconia cordata</name>
    <dbReference type="NCBI Taxonomy" id="56857"/>
    <lineage>
        <taxon>Eukaryota</taxon>
        <taxon>Viridiplantae</taxon>
        <taxon>Streptophyta</taxon>
        <taxon>Embryophyta</taxon>
        <taxon>Tracheophyta</taxon>
        <taxon>Spermatophyta</taxon>
        <taxon>Magnoliopsida</taxon>
        <taxon>Ranunculales</taxon>
        <taxon>Papaveraceae</taxon>
        <taxon>Papaveroideae</taxon>
        <taxon>Macleaya</taxon>
    </lineage>
</organism>
<dbReference type="EMBL" id="MVGT01000886">
    <property type="protein sequence ID" value="OVA15166.1"/>
    <property type="molecule type" value="Genomic_DNA"/>
</dbReference>
<dbReference type="Gene3D" id="2.90.10.10">
    <property type="entry name" value="Bulb-type lectin domain"/>
    <property type="match status" value="1"/>
</dbReference>
<feature type="transmembrane region" description="Helical" evidence="2">
    <location>
        <begin position="12"/>
        <end position="37"/>
    </location>
</feature>
<dbReference type="Pfam" id="PF01453">
    <property type="entry name" value="B_lectin"/>
    <property type="match status" value="1"/>
</dbReference>
<keyword evidence="5" id="KW-0430">Lectin</keyword>
<dbReference type="PROSITE" id="PS50948">
    <property type="entry name" value="PAN"/>
    <property type="match status" value="1"/>
</dbReference>
<dbReference type="CDD" id="cd00028">
    <property type="entry name" value="B_lectin"/>
    <property type="match status" value="1"/>
</dbReference>
<dbReference type="STRING" id="56857.A0A200QXH0"/>
<keyword evidence="2" id="KW-0812">Transmembrane</keyword>
<dbReference type="InterPro" id="IPR001480">
    <property type="entry name" value="Bulb-type_lectin_dom"/>
</dbReference>
<keyword evidence="2" id="KW-0472">Membrane</keyword>
<dbReference type="PIRSF" id="PIRSF002686">
    <property type="entry name" value="SLG"/>
    <property type="match status" value="1"/>
</dbReference>
<dbReference type="GO" id="GO:0030246">
    <property type="term" value="F:carbohydrate binding"/>
    <property type="evidence" value="ECO:0007669"/>
    <property type="project" value="UniProtKB-KW"/>
</dbReference>
<evidence type="ECO:0000256" key="2">
    <source>
        <dbReference type="SAM" id="Phobius"/>
    </source>
</evidence>
<evidence type="ECO:0000256" key="1">
    <source>
        <dbReference type="ARBA" id="ARBA00022729"/>
    </source>
</evidence>
<dbReference type="Proteomes" id="UP000195402">
    <property type="component" value="Unassembled WGS sequence"/>
</dbReference>
<comment type="caution">
    <text evidence="5">The sequence shown here is derived from an EMBL/GenBank/DDBJ whole genome shotgun (WGS) entry which is preliminary data.</text>
</comment>
<dbReference type="InterPro" id="IPR036426">
    <property type="entry name" value="Bulb-type_lectin_dom_sf"/>
</dbReference>
<feature type="domain" description="Apple" evidence="4">
    <location>
        <begin position="384"/>
        <end position="472"/>
    </location>
</feature>
<accession>A0A200QXH0</accession>
<keyword evidence="6" id="KW-1185">Reference proteome</keyword>
<dbReference type="InParanoid" id="A0A200QXH0"/>
<evidence type="ECO:0000313" key="6">
    <source>
        <dbReference type="Proteomes" id="UP000195402"/>
    </source>
</evidence>
<dbReference type="PANTHER" id="PTHR47976">
    <property type="entry name" value="G-TYPE LECTIN S-RECEPTOR-LIKE SERINE/THREONINE-PROTEIN KINASE SD2-5"/>
    <property type="match status" value="1"/>
</dbReference>
<evidence type="ECO:0000259" key="3">
    <source>
        <dbReference type="PROSITE" id="PS50927"/>
    </source>
</evidence>
<sequence>MSNITSPNYRLSFFYILVLMISFIFSSLTTSTVQALVPKSKTFKHVNQGDLGYPEMEYGGGIYALNIYAHPFQLIFYGVGRDGFTLGLAMVTTRFQDLDSKFRWVWAANRGNPVHENSTLTFGTDGNLVLAEADGRVVWQTGTANKGVVDLKLLPNGNLVLVDKSGGFVWQSFNHPTDTLLVGQSLVSGGKLVSRSSDDSDEGHYSMVLENRKLGFYYNDNKNAPNNKSLLYDEMSLLEESSGEPIKETRVVKNVTFNHFYQEDTKKPRAHSHLLRLEFFNNAGDWGSTNLAQQKYNSSFSFLRLEPDGTLKVYTLYDVDIFFVPGQYFSPWEETYTYTSMCQLPEKCGSFGLCENNQCVACPTPNGLITTWNETCLPSKLPSCNINKGPSLQISYYKMVGVDHFSSRYEQGEGPMKVGECKKKCSKDCKCVAFFFNKDTSKCLLLTTQLSTLIKVINFDASSHLAFIKYQK</sequence>
<gene>
    <name evidence="5" type="ORF">BVC80_1727g36</name>
</gene>
<dbReference type="OrthoDB" id="1895837at2759"/>
<evidence type="ECO:0000259" key="4">
    <source>
        <dbReference type="PROSITE" id="PS50948"/>
    </source>
</evidence>
<dbReference type="OMA" id="INWENEC"/>
<keyword evidence="2" id="KW-1133">Transmembrane helix</keyword>
<dbReference type="InterPro" id="IPR035446">
    <property type="entry name" value="SLSG/EP1"/>
</dbReference>
<evidence type="ECO:0000313" key="5">
    <source>
        <dbReference type="EMBL" id="OVA15166.1"/>
    </source>
</evidence>
<dbReference type="InterPro" id="IPR051343">
    <property type="entry name" value="G-type_lectin_kinases/EP1-like"/>
</dbReference>
<dbReference type="SUPFAM" id="SSF51110">
    <property type="entry name" value="alpha-D-mannose-specific plant lectins"/>
    <property type="match status" value="1"/>
</dbReference>
<protein>
    <submittedName>
        <fullName evidence="5">Bulb-type lectin domain</fullName>
    </submittedName>
</protein>